<gene>
    <name evidence="1" type="ORF">IV64_GL001005</name>
</gene>
<dbReference type="STRING" id="942150.IV64_GL001005"/>
<dbReference type="PATRIC" id="fig|942150.3.peg.1035"/>
<dbReference type="Proteomes" id="UP000051783">
    <property type="component" value="Unassembled WGS sequence"/>
</dbReference>
<name>A0A0R2MS30_9LACO</name>
<organism evidence="1 2">
    <name type="scientific">Lactiplantibacillus xiangfangensis</name>
    <dbReference type="NCBI Taxonomy" id="942150"/>
    <lineage>
        <taxon>Bacteria</taxon>
        <taxon>Bacillati</taxon>
        <taxon>Bacillota</taxon>
        <taxon>Bacilli</taxon>
        <taxon>Lactobacillales</taxon>
        <taxon>Lactobacillaceae</taxon>
        <taxon>Lactiplantibacillus</taxon>
    </lineage>
</organism>
<dbReference type="AlphaFoldDB" id="A0A0R2MS30"/>
<dbReference type="RefSeq" id="WP_057705311.1">
    <property type="nucleotide sequence ID" value="NZ_JQCL01000011.1"/>
</dbReference>
<reference evidence="1 2" key="1">
    <citation type="journal article" date="2015" name="Genome Announc.">
        <title>Expanding the biotechnology potential of lactobacilli through comparative genomics of 213 strains and associated genera.</title>
        <authorList>
            <person name="Sun Z."/>
            <person name="Harris H.M."/>
            <person name="McCann A."/>
            <person name="Guo C."/>
            <person name="Argimon S."/>
            <person name="Zhang W."/>
            <person name="Yang X."/>
            <person name="Jeffery I.B."/>
            <person name="Cooney J.C."/>
            <person name="Kagawa T.F."/>
            <person name="Liu W."/>
            <person name="Song Y."/>
            <person name="Salvetti E."/>
            <person name="Wrobel A."/>
            <person name="Rasinkangas P."/>
            <person name="Parkhill J."/>
            <person name="Rea M.C."/>
            <person name="O'Sullivan O."/>
            <person name="Ritari J."/>
            <person name="Douillard F.P."/>
            <person name="Paul Ross R."/>
            <person name="Yang R."/>
            <person name="Briner A.E."/>
            <person name="Felis G.E."/>
            <person name="de Vos W.M."/>
            <person name="Barrangou R."/>
            <person name="Klaenhammer T.R."/>
            <person name="Caufield P.W."/>
            <person name="Cui Y."/>
            <person name="Zhang H."/>
            <person name="O'Toole P.W."/>
        </authorList>
    </citation>
    <scope>NUCLEOTIDE SEQUENCE [LARGE SCALE GENOMIC DNA]</scope>
    <source>
        <strain evidence="1 2">LMG 26013</strain>
    </source>
</reference>
<comment type="caution">
    <text evidence="1">The sequence shown here is derived from an EMBL/GenBank/DDBJ whole genome shotgun (WGS) entry which is preliminary data.</text>
</comment>
<evidence type="ECO:0000313" key="1">
    <source>
        <dbReference type="EMBL" id="KRO14605.1"/>
    </source>
</evidence>
<dbReference type="EMBL" id="JQCL01000011">
    <property type="protein sequence ID" value="KRO14605.1"/>
    <property type="molecule type" value="Genomic_DNA"/>
</dbReference>
<dbReference type="OrthoDB" id="2274414at2"/>
<keyword evidence="2" id="KW-1185">Reference proteome</keyword>
<proteinExistence type="predicted"/>
<protein>
    <submittedName>
        <fullName evidence="1">Uncharacterized protein</fullName>
    </submittedName>
</protein>
<accession>A0A0R2MS30</accession>
<evidence type="ECO:0000313" key="2">
    <source>
        <dbReference type="Proteomes" id="UP000051783"/>
    </source>
</evidence>
<sequence length="246" mass="28095">MFDYQDKSFTFNHAIWNQNPKSFDLEQPSQILPYAVVNDHVKLSFKNTFAVMDVRTLNLAIKAIVLDAQRGIIATSQSAHVLTAALVNTLIYENKRSTSMAAEQLGYSQTRLPIIQNQYILSPLGAATRSSTDWIGLHGLSDYWADGKRVKLEFANQVRLTIPKSWLSFETQVRKARQIQAELHKMTQQYLDEAAVNEIVVPNQALNAPTQVRMYLEWSTFVLAQYGIDARPEDINFYMQKFFGKL</sequence>